<dbReference type="Proteomes" id="UP000054921">
    <property type="component" value="Unassembled WGS sequence"/>
</dbReference>
<dbReference type="AlphaFoldDB" id="A0A0W0SC25"/>
<accession>A0A0W0SC25</accession>
<keyword evidence="1" id="KW-0472">Membrane</keyword>
<keyword evidence="1" id="KW-1133">Transmembrane helix</keyword>
<sequence length="762" mass="86360">MPYWVQGTAQQIFHAFGQDPLIAEQKNDTKTILRDVPAVHFLGGLKQAIKHFKIWTTQALGTFYLQGDMTAGNLAFLFGPDPLKKVGEASEFCHANLVRQNFAYINDAGENCGLLVMYRKDDPTQWVMALEKNGHAAPKDRALFCLSSFDLTPSIKVPNSGLTVSLVPSLDPLLAQIGSTLPSLLLQQALNGDNTVNLRFQRIALLMRKLQVEQETVALRGGPIPFSELNLPALFADNPALDKILHYKIQDELSLSAGVLKDLLSESSPLCKEIQALQLTDDERNKSLLKTLIVFYEKGLLEENRKLFANSELIKKFSAFLWNETQIKLLPFLLAENYTDEEIRRILAKEEYYQALNKLVDLEPALAIEAKEFFNDIKKLKELTLIHSFPDEDCKMLCLIFWVKGALSEDGYQQIANTAQEFPLMASSLVALDQTKTIDIERLEQRASNPHLHLQDSIRHHFNDELKECVDLESKLFKLTPAELDAANMALLQLKKSGGITPQEYQLVLEKDAQGQALRLFLPQLVNIKDEAHRKTLINVLYSGVIHGIQMQGNQILQLANPQQRALAENLRERFICVTLMQKLKRDNMMVAFAAQQDEDAKRFRQVLLRVEAQCKVISERLAGSDTYQPMRKDWEKAQEGYRRKLYTLAYEALIEHDIEVRERLLGTEKAILDIVDPQMEPGNYKTIIDALIVLANIVITVLSGFSANAVKYKMTGNLWFFNQTTSGEEIRALDKEVLKLVEPEKTDENGIWSIIPSFQMC</sequence>
<evidence type="ECO:0000313" key="3">
    <source>
        <dbReference type="Proteomes" id="UP000054921"/>
    </source>
</evidence>
<dbReference type="EMBL" id="LNXW01000013">
    <property type="protein sequence ID" value="KTC80935.1"/>
    <property type="molecule type" value="Genomic_DNA"/>
</dbReference>
<proteinExistence type="predicted"/>
<name>A0A0W0SC25_9GAMM</name>
<dbReference type="PATRIC" id="fig|28084.5.peg.3208"/>
<dbReference type="STRING" id="28084.Lche_2955"/>
<evidence type="ECO:0000256" key="1">
    <source>
        <dbReference type="SAM" id="Phobius"/>
    </source>
</evidence>
<evidence type="ECO:0000313" key="2">
    <source>
        <dbReference type="EMBL" id="KTC80935.1"/>
    </source>
</evidence>
<keyword evidence="1" id="KW-0812">Transmembrane</keyword>
<dbReference type="RefSeq" id="WP_058388166.1">
    <property type="nucleotide sequence ID" value="NZ_LNXW01000013.1"/>
</dbReference>
<organism evidence="2 3">
    <name type="scientific">Legionella cherrii</name>
    <dbReference type="NCBI Taxonomy" id="28084"/>
    <lineage>
        <taxon>Bacteria</taxon>
        <taxon>Pseudomonadati</taxon>
        <taxon>Pseudomonadota</taxon>
        <taxon>Gammaproteobacteria</taxon>
        <taxon>Legionellales</taxon>
        <taxon>Legionellaceae</taxon>
        <taxon>Legionella</taxon>
    </lineage>
</organism>
<gene>
    <name evidence="2" type="ORF">Lche_2955</name>
</gene>
<comment type="caution">
    <text evidence="2">The sequence shown here is derived from an EMBL/GenBank/DDBJ whole genome shotgun (WGS) entry which is preliminary data.</text>
</comment>
<protein>
    <submittedName>
        <fullName evidence="2">Uncharacterized protein</fullName>
    </submittedName>
</protein>
<reference evidence="2 3" key="1">
    <citation type="submission" date="2015-11" db="EMBL/GenBank/DDBJ databases">
        <title>Genomic analysis of 38 Legionella species identifies large and diverse effector repertoires.</title>
        <authorList>
            <person name="Burstein D."/>
            <person name="Amaro F."/>
            <person name="Zusman T."/>
            <person name="Lifshitz Z."/>
            <person name="Cohen O."/>
            <person name="Gilbert J.A."/>
            <person name="Pupko T."/>
            <person name="Shuman H.A."/>
            <person name="Segal G."/>
        </authorList>
    </citation>
    <scope>NUCLEOTIDE SEQUENCE [LARGE SCALE GENOMIC DNA]</scope>
    <source>
        <strain evidence="2 3">ORW</strain>
    </source>
</reference>
<dbReference type="OrthoDB" id="5649212at2"/>
<feature type="transmembrane region" description="Helical" evidence="1">
    <location>
        <begin position="688"/>
        <end position="711"/>
    </location>
</feature>